<dbReference type="EMBL" id="AGXA01000035">
    <property type="protein sequence ID" value="EKU92835.1"/>
    <property type="molecule type" value="Genomic_DNA"/>
</dbReference>
<gene>
    <name evidence="1" type="ORF">HMPREF9698_01619</name>
</gene>
<reference evidence="1 2" key="1">
    <citation type="submission" date="2012-09" db="EMBL/GenBank/DDBJ databases">
        <title>The Genome Sequence of Alloiococcus otitis ATCC 51267.</title>
        <authorList>
            <consortium name="The Broad Institute Genome Sequencing Platform"/>
            <person name="Earl A."/>
            <person name="Ward D."/>
            <person name="Feldgarden M."/>
            <person name="Gevers D."/>
            <person name="Huys G."/>
            <person name="Walker B."/>
            <person name="Young S.K."/>
            <person name="Zeng Q."/>
            <person name="Gargeya S."/>
            <person name="Fitzgerald M."/>
            <person name="Haas B."/>
            <person name="Abouelleil A."/>
            <person name="Alvarado L."/>
            <person name="Arachchi H.M."/>
            <person name="Berlin A.M."/>
            <person name="Chapman S.B."/>
            <person name="Goldberg J."/>
            <person name="Griggs A."/>
            <person name="Gujja S."/>
            <person name="Hansen M."/>
            <person name="Howarth C."/>
            <person name="Imamovic A."/>
            <person name="Larimer J."/>
            <person name="McCowen C."/>
            <person name="Montmayeur A."/>
            <person name="Murphy C."/>
            <person name="Neiman D."/>
            <person name="Pearson M."/>
            <person name="Priest M."/>
            <person name="Roberts A."/>
            <person name="Saif S."/>
            <person name="Shea T."/>
            <person name="Sisk P."/>
            <person name="Sykes S."/>
            <person name="Wortman J."/>
            <person name="Nusbaum C."/>
            <person name="Birren B."/>
        </authorList>
    </citation>
    <scope>NUCLEOTIDE SEQUENCE [LARGE SCALE GENOMIC DNA]</scope>
    <source>
        <strain evidence="1 2">ATCC 51267</strain>
    </source>
</reference>
<organism evidence="1 2">
    <name type="scientific">Alloiococcus otitis ATCC 51267</name>
    <dbReference type="NCBI Taxonomy" id="883081"/>
    <lineage>
        <taxon>Bacteria</taxon>
        <taxon>Bacillati</taxon>
        <taxon>Bacillota</taxon>
        <taxon>Bacilli</taxon>
        <taxon>Lactobacillales</taxon>
        <taxon>Carnobacteriaceae</taxon>
        <taxon>Alloiococcus</taxon>
    </lineage>
</organism>
<sequence>MNIEKLSFKVVVDRPVMAEKSFEGSLQEVFEWLEGKDLLSQDEVTSLLSADDPIKLFNSGDLKCGHIGDLGVEMAVSFDGDKDNDYVKVDDLEDLEDLLAMDVRDSEDALVILI</sequence>
<comment type="caution">
    <text evidence="1">The sequence shown here is derived from an EMBL/GenBank/DDBJ whole genome shotgun (WGS) entry which is preliminary data.</text>
</comment>
<evidence type="ECO:0000313" key="1">
    <source>
        <dbReference type="EMBL" id="EKU92835.1"/>
    </source>
</evidence>
<accession>K9EUJ3</accession>
<dbReference type="AlphaFoldDB" id="K9EUJ3"/>
<dbReference type="RefSeq" id="WP_003779252.1">
    <property type="nucleotide sequence ID" value="NZ_JH992964.1"/>
</dbReference>
<keyword evidence="2" id="KW-1185">Reference proteome</keyword>
<dbReference type="Proteomes" id="UP000009875">
    <property type="component" value="Unassembled WGS sequence"/>
</dbReference>
<dbReference type="HOGENOM" id="CLU_2115840_0_0_9"/>
<evidence type="ECO:0000313" key="2">
    <source>
        <dbReference type="Proteomes" id="UP000009875"/>
    </source>
</evidence>
<proteinExistence type="predicted"/>
<name>K9EUJ3_9LACT</name>
<protein>
    <submittedName>
        <fullName evidence="1">Uncharacterized protein</fullName>
    </submittedName>
</protein>